<comment type="caution">
    <text evidence="1">The sequence shown here is derived from an EMBL/GenBank/DDBJ whole genome shotgun (WGS) entry which is preliminary data.</text>
</comment>
<organism evidence="1 2">
    <name type="scientific">Botrytis tulipae</name>
    <dbReference type="NCBI Taxonomy" id="87230"/>
    <lineage>
        <taxon>Eukaryota</taxon>
        <taxon>Fungi</taxon>
        <taxon>Dikarya</taxon>
        <taxon>Ascomycota</taxon>
        <taxon>Pezizomycotina</taxon>
        <taxon>Leotiomycetes</taxon>
        <taxon>Helotiales</taxon>
        <taxon>Sclerotiniaceae</taxon>
        <taxon>Botrytis</taxon>
    </lineage>
</organism>
<proteinExistence type="predicted"/>
<sequence>MPFAVSSASGSNKGALPNPIRPAPLLNACSSMLAAFFKDWPKLGIEKPESNIVETVYILVSNGAIVWAWSGFLPMIPQRGGKGMRLGHCHRHFQHPHLLHDGYIPPTPYPIHLSTLSMLPLMKEIPLYFPRLYGGSIYRNRAFQ</sequence>
<evidence type="ECO:0000313" key="2">
    <source>
        <dbReference type="Proteomes" id="UP000297777"/>
    </source>
</evidence>
<dbReference type="Proteomes" id="UP000297777">
    <property type="component" value="Unassembled WGS sequence"/>
</dbReference>
<dbReference type="AlphaFoldDB" id="A0A4Z1E7M3"/>
<protein>
    <submittedName>
        <fullName evidence="1">Uncharacterized protein</fullName>
    </submittedName>
</protein>
<evidence type="ECO:0000313" key="1">
    <source>
        <dbReference type="EMBL" id="TGO07219.1"/>
    </source>
</evidence>
<reference evidence="1 2" key="1">
    <citation type="submission" date="2017-12" db="EMBL/GenBank/DDBJ databases">
        <title>Comparative genomics of Botrytis spp.</title>
        <authorList>
            <person name="Valero-Jimenez C.A."/>
            <person name="Tapia P."/>
            <person name="Veloso J."/>
            <person name="Silva-Moreno E."/>
            <person name="Staats M."/>
            <person name="Valdes J.H."/>
            <person name="Van Kan J.A.L."/>
        </authorList>
    </citation>
    <scope>NUCLEOTIDE SEQUENCE [LARGE SCALE GENOMIC DNA]</scope>
    <source>
        <strain evidence="1 2">Bt9001</strain>
    </source>
</reference>
<name>A0A4Z1E7M3_9HELO</name>
<keyword evidence="2" id="KW-1185">Reference proteome</keyword>
<accession>A0A4Z1E7M3</accession>
<dbReference type="EMBL" id="PQXH01000306">
    <property type="protein sequence ID" value="TGO07219.1"/>
    <property type="molecule type" value="Genomic_DNA"/>
</dbReference>
<gene>
    <name evidence="1" type="ORF">BTUL_0308g00020</name>
</gene>